<organism evidence="2 3">
    <name type="scientific">Colletotrichum spaethianum</name>
    <dbReference type="NCBI Taxonomy" id="700344"/>
    <lineage>
        <taxon>Eukaryota</taxon>
        <taxon>Fungi</taxon>
        <taxon>Dikarya</taxon>
        <taxon>Ascomycota</taxon>
        <taxon>Pezizomycotina</taxon>
        <taxon>Sordariomycetes</taxon>
        <taxon>Hypocreomycetidae</taxon>
        <taxon>Glomerellales</taxon>
        <taxon>Glomerellaceae</taxon>
        <taxon>Colletotrichum</taxon>
        <taxon>Colletotrichum spaethianum species complex</taxon>
    </lineage>
</organism>
<feature type="region of interest" description="Disordered" evidence="1">
    <location>
        <begin position="43"/>
        <end position="62"/>
    </location>
</feature>
<proteinExistence type="predicted"/>
<accession>A0AA37LGY0</accession>
<dbReference type="Proteomes" id="UP001055115">
    <property type="component" value="Unassembled WGS sequence"/>
</dbReference>
<reference evidence="2 3" key="1">
    <citation type="submission" date="2022-03" db="EMBL/GenBank/DDBJ databases">
        <title>Genome data of Colletotrichum spp.</title>
        <authorList>
            <person name="Utami Y.D."/>
            <person name="Hiruma K."/>
        </authorList>
    </citation>
    <scope>NUCLEOTIDE SEQUENCE [LARGE SCALE GENOMIC DNA]</scope>
    <source>
        <strain evidence="2 3">MAFF 239500</strain>
    </source>
</reference>
<keyword evidence="3" id="KW-1185">Reference proteome</keyword>
<dbReference type="AlphaFoldDB" id="A0AA37LGY0"/>
<evidence type="ECO:0000256" key="1">
    <source>
        <dbReference type="SAM" id="MobiDB-lite"/>
    </source>
</evidence>
<sequence>MAMETNWMRRTGWAEMFDGARRDILVAMSELLATAATAEGFPLGRDGEGNALTSSLEDEACL</sequence>
<comment type="caution">
    <text evidence="2">The sequence shown here is derived from an EMBL/GenBank/DDBJ whole genome shotgun (WGS) entry which is preliminary data.</text>
</comment>
<dbReference type="RefSeq" id="XP_049128685.1">
    <property type="nucleotide sequence ID" value="XM_049272728.1"/>
</dbReference>
<name>A0AA37LGY0_9PEZI</name>
<evidence type="ECO:0000313" key="2">
    <source>
        <dbReference type="EMBL" id="GKT46335.1"/>
    </source>
</evidence>
<protein>
    <submittedName>
        <fullName evidence="2">Uncharacterized protein</fullName>
    </submittedName>
</protein>
<gene>
    <name evidence="2" type="ORF">ColSpa_06516</name>
</gene>
<evidence type="ECO:0000313" key="3">
    <source>
        <dbReference type="Proteomes" id="UP001055115"/>
    </source>
</evidence>
<dbReference type="EMBL" id="BQXU01000015">
    <property type="protein sequence ID" value="GKT46335.1"/>
    <property type="molecule type" value="Genomic_DNA"/>
</dbReference>
<dbReference type="GeneID" id="73327318"/>